<dbReference type="EMBL" id="LCWV01000004">
    <property type="protein sequence ID" value="PWI73862.1"/>
    <property type="molecule type" value="Genomic_DNA"/>
</dbReference>
<reference evidence="1 2" key="1">
    <citation type="journal article" date="2016" name="Front. Microbiol.">
        <title>Genome and transcriptome sequences reveal the specific parasitism of the nematophagous Purpureocillium lilacinum 36-1.</title>
        <authorList>
            <person name="Xie J."/>
            <person name="Li S."/>
            <person name="Mo C."/>
            <person name="Xiao X."/>
            <person name="Peng D."/>
            <person name="Wang G."/>
            <person name="Xiao Y."/>
        </authorList>
    </citation>
    <scope>NUCLEOTIDE SEQUENCE [LARGE SCALE GENOMIC DNA]</scope>
    <source>
        <strain evidence="1 2">36-1</strain>
    </source>
</reference>
<gene>
    <name evidence="1" type="ORF">PCL_09138</name>
</gene>
<organism evidence="1 2">
    <name type="scientific">Purpureocillium lilacinum</name>
    <name type="common">Paecilomyces lilacinus</name>
    <dbReference type="NCBI Taxonomy" id="33203"/>
    <lineage>
        <taxon>Eukaryota</taxon>
        <taxon>Fungi</taxon>
        <taxon>Dikarya</taxon>
        <taxon>Ascomycota</taxon>
        <taxon>Pezizomycotina</taxon>
        <taxon>Sordariomycetes</taxon>
        <taxon>Hypocreomycetidae</taxon>
        <taxon>Hypocreales</taxon>
        <taxon>Ophiocordycipitaceae</taxon>
        <taxon>Purpureocillium</taxon>
    </lineage>
</organism>
<comment type="caution">
    <text evidence="1">The sequence shown here is derived from an EMBL/GenBank/DDBJ whole genome shotgun (WGS) entry which is preliminary data.</text>
</comment>
<accession>A0A2U3EHB7</accession>
<protein>
    <submittedName>
        <fullName evidence="1">Uncharacterized protein</fullName>
    </submittedName>
</protein>
<name>A0A2U3EHB7_PURLI</name>
<evidence type="ECO:0000313" key="2">
    <source>
        <dbReference type="Proteomes" id="UP000245956"/>
    </source>
</evidence>
<dbReference type="Proteomes" id="UP000245956">
    <property type="component" value="Unassembled WGS sequence"/>
</dbReference>
<dbReference type="AlphaFoldDB" id="A0A2U3EHB7"/>
<proteinExistence type="predicted"/>
<evidence type="ECO:0000313" key="1">
    <source>
        <dbReference type="EMBL" id="PWI73862.1"/>
    </source>
</evidence>
<sequence>MTGSEGPRNEGATRVGPKTVRWRENGEGVETLMPLLQDLYWKSVEKEIRGLIPALTELMLCAPNPTPVEVIPAWPAPERLNQFAKAWSYVHLSDEDRKSILAEYDSWCKEQHINTKPLIEARARKMLQAMGWLDINFVHQYRQPFYPSMMGLPKARNSHKNYYKCLALPQDAQPSASHLLPRLPIAPVRLCFSCIDRVSVSSRGSACVVERGDSAKSSFGEYHLILTNSTNARSYEAKRFSHEVATLEDDKAAKIAEKIAHEMHVKASNAERRVQEAAKVGKVTEGVIQDAKKARAAAKEASTQAKESCYALPGTVLSRVSKRNTRELIPAGVVHLAFQFGTITVENGVKGTQRGALITPREQPNISYDGPHVMIRDWPDDDPDVIRKVAVGPDPLEPWQHRRKIWMAFERRHTTRTLAVAKQVCGGLFAKAMPSWAPVEDRAVYLLVQAATDYDACLNMMSTASLRTRLHNAAAKITSALRNDLSDTVDRQLCLISTLLCDESTRLEWSPFLNNCQKFCNKLLGPEFFRSVHYHPSGREAPGSPAHNPTLRPYLHSFAAPSTFPLLHDDAGDGLRLRRSDLGAYMSSLHHAEDFVSFALARKLTLPTARTGKDGFGTRVDLILATKCGLTCGHNESRFWHLQQMTTAVIRMSDHVFEDPFSAMTLLSSHLYRPRSLYIDERGSPWGSGGHSTGDLQRQWAENRIYGLVAMDVFLSFTRCVHLATRSIVRGRLAAGSTSLGFRESLSPTDGRAAFVRKSEDSEVRSLNDVFVGDWDMEPLVPPRHSVRRRMAGLLRLAGSDREVAWRQWLGLDGLTVLHRKSRYRLNAEYNFPDYVRGRSLNNHSSLASHGSPVSSFDCARILFQGLGRRQAAEHHILTRSRLARCKIESSRPSWTALLPLRHGDCGTLDTDATLARGAAAKPLPDASAVQPLTREFKAERWE</sequence>